<name>A0ABP8NT00_9BACT</name>
<proteinExistence type="predicted"/>
<comment type="caution">
    <text evidence="1">The sequence shown here is derived from an EMBL/GenBank/DDBJ whole genome shotgun (WGS) entry which is preliminary data.</text>
</comment>
<dbReference type="RefSeq" id="WP_345327731.1">
    <property type="nucleotide sequence ID" value="NZ_BAABGA010000111.1"/>
</dbReference>
<accession>A0ABP8NT00</accession>
<reference evidence="2" key="1">
    <citation type="journal article" date="2019" name="Int. J. Syst. Evol. Microbiol.">
        <title>The Global Catalogue of Microorganisms (GCM) 10K type strain sequencing project: providing services to taxonomists for standard genome sequencing and annotation.</title>
        <authorList>
            <consortium name="The Broad Institute Genomics Platform"/>
            <consortium name="The Broad Institute Genome Sequencing Center for Infectious Disease"/>
            <person name="Wu L."/>
            <person name="Ma J."/>
        </authorList>
    </citation>
    <scope>NUCLEOTIDE SEQUENCE [LARGE SCALE GENOMIC DNA]</scope>
    <source>
        <strain evidence="2">JCM 17759</strain>
    </source>
</reference>
<evidence type="ECO:0000313" key="1">
    <source>
        <dbReference type="EMBL" id="GAA4470352.1"/>
    </source>
</evidence>
<keyword evidence="2" id="KW-1185">Reference proteome</keyword>
<dbReference type="Proteomes" id="UP001500840">
    <property type="component" value="Unassembled WGS sequence"/>
</dbReference>
<dbReference type="EMBL" id="BAABGA010000111">
    <property type="protein sequence ID" value="GAA4470352.1"/>
    <property type="molecule type" value="Genomic_DNA"/>
</dbReference>
<gene>
    <name evidence="1" type="ORF">GCM10023156_63540</name>
</gene>
<evidence type="ECO:0000313" key="2">
    <source>
        <dbReference type="Proteomes" id="UP001500840"/>
    </source>
</evidence>
<sequence length="120" mass="13947">MADDLIATMKRIATDYRRGSCTHAEFVDALFRELVDHDASDEIVDQVFLLIPDSAFPALEDRMHEIVENDFFVPTTQLGDARSEDQIYRDAYARQPIFKRVHHALIRPVLKRRVRLHHGC</sequence>
<protein>
    <submittedName>
        <fullName evidence="1">Uncharacterized protein</fullName>
    </submittedName>
</protein>
<organism evidence="1 2">
    <name type="scientific">Novipirellula rosea</name>
    <dbReference type="NCBI Taxonomy" id="1031540"/>
    <lineage>
        <taxon>Bacteria</taxon>
        <taxon>Pseudomonadati</taxon>
        <taxon>Planctomycetota</taxon>
        <taxon>Planctomycetia</taxon>
        <taxon>Pirellulales</taxon>
        <taxon>Pirellulaceae</taxon>
        <taxon>Novipirellula</taxon>
    </lineage>
</organism>